<dbReference type="Proteomes" id="UP001055115">
    <property type="component" value="Unassembled WGS sequence"/>
</dbReference>
<comment type="caution">
    <text evidence="2">The sequence shown here is derived from an EMBL/GenBank/DDBJ whole genome shotgun (WGS) entry which is preliminary data.</text>
</comment>
<name>A0AA37L2V7_9PEZI</name>
<keyword evidence="3" id="KW-1185">Reference proteome</keyword>
<sequence length="77" mass="8600">MHSLYTSSRAQEKKAKSGLAREVGKMRGSSEAICYCFDNAARYPRNPVAFDFRHSLVSWSVAEHTPTATTIGFRLGF</sequence>
<dbReference type="EMBL" id="BQXU01000002">
    <property type="protein sequence ID" value="GKT40976.1"/>
    <property type="molecule type" value="Genomic_DNA"/>
</dbReference>
<dbReference type="RefSeq" id="XP_049123326.1">
    <property type="nucleotide sequence ID" value="XM_049267369.1"/>
</dbReference>
<evidence type="ECO:0000313" key="2">
    <source>
        <dbReference type="EMBL" id="GKT40976.1"/>
    </source>
</evidence>
<dbReference type="AlphaFoldDB" id="A0AA37L2V7"/>
<gene>
    <name evidence="2" type="ORF">ColSpa_01157</name>
</gene>
<dbReference type="GeneID" id="73321959"/>
<proteinExistence type="predicted"/>
<organism evidence="2 3">
    <name type="scientific">Colletotrichum spaethianum</name>
    <dbReference type="NCBI Taxonomy" id="700344"/>
    <lineage>
        <taxon>Eukaryota</taxon>
        <taxon>Fungi</taxon>
        <taxon>Dikarya</taxon>
        <taxon>Ascomycota</taxon>
        <taxon>Pezizomycotina</taxon>
        <taxon>Sordariomycetes</taxon>
        <taxon>Hypocreomycetidae</taxon>
        <taxon>Glomerellales</taxon>
        <taxon>Glomerellaceae</taxon>
        <taxon>Colletotrichum</taxon>
        <taxon>Colletotrichum spaethianum species complex</taxon>
    </lineage>
</organism>
<protein>
    <submittedName>
        <fullName evidence="2">Uncharacterized protein</fullName>
    </submittedName>
</protein>
<accession>A0AA37L2V7</accession>
<reference evidence="2 3" key="1">
    <citation type="submission" date="2022-03" db="EMBL/GenBank/DDBJ databases">
        <title>Genome data of Colletotrichum spp.</title>
        <authorList>
            <person name="Utami Y.D."/>
            <person name="Hiruma K."/>
        </authorList>
    </citation>
    <scope>NUCLEOTIDE SEQUENCE [LARGE SCALE GENOMIC DNA]</scope>
    <source>
        <strain evidence="2 3">MAFF 239500</strain>
    </source>
</reference>
<evidence type="ECO:0000256" key="1">
    <source>
        <dbReference type="SAM" id="MobiDB-lite"/>
    </source>
</evidence>
<feature type="region of interest" description="Disordered" evidence="1">
    <location>
        <begin position="1"/>
        <end position="21"/>
    </location>
</feature>
<evidence type="ECO:0000313" key="3">
    <source>
        <dbReference type="Proteomes" id="UP001055115"/>
    </source>
</evidence>